<dbReference type="KEGG" id="sna:Snas_2470"/>
<gene>
    <name evidence="2" type="ordered locus">Snas_2470</name>
</gene>
<sequence>MTSLETTTKRPGPVSAAVNIQYFLIALGVLSAIFAAVNGDKINAAAKAELERLDASKLQIDAMANIGGSGALGLVIAAVSTVVFLLLTIMVAKGKQWARVTTWVLSGLGLVFSLLGLLGTLALSADDKLAKATEAGMEAAGSWYGPWQTAYLVLSVLGGLAVIILLALPAAHPFFRKAQPEAVLPPEAYTNS</sequence>
<evidence type="ECO:0000313" key="3">
    <source>
        <dbReference type="Proteomes" id="UP000000844"/>
    </source>
</evidence>
<keyword evidence="1" id="KW-1133">Transmembrane helix</keyword>
<organism evidence="2 3">
    <name type="scientific">Stackebrandtia nassauensis (strain DSM 44728 / CIP 108903 / NRRL B-16338 / NBRC 102104 / LLR-40K-21)</name>
    <dbReference type="NCBI Taxonomy" id="446470"/>
    <lineage>
        <taxon>Bacteria</taxon>
        <taxon>Bacillati</taxon>
        <taxon>Actinomycetota</taxon>
        <taxon>Actinomycetes</taxon>
        <taxon>Glycomycetales</taxon>
        <taxon>Glycomycetaceae</taxon>
        <taxon>Stackebrandtia</taxon>
    </lineage>
</organism>
<evidence type="ECO:0000256" key="1">
    <source>
        <dbReference type="SAM" id="Phobius"/>
    </source>
</evidence>
<feature type="transmembrane region" description="Helical" evidence="1">
    <location>
        <begin position="20"/>
        <end position="37"/>
    </location>
</feature>
<keyword evidence="1" id="KW-0472">Membrane</keyword>
<keyword evidence="1" id="KW-0812">Transmembrane</keyword>
<dbReference type="EMBL" id="CP001778">
    <property type="protein sequence ID" value="ADD42153.1"/>
    <property type="molecule type" value="Genomic_DNA"/>
</dbReference>
<evidence type="ECO:0000313" key="2">
    <source>
        <dbReference type="EMBL" id="ADD42153.1"/>
    </source>
</evidence>
<protein>
    <submittedName>
        <fullName evidence="2">Uncharacterized protein</fullName>
    </submittedName>
</protein>
<feature type="transmembrane region" description="Helical" evidence="1">
    <location>
        <begin position="103"/>
        <end position="125"/>
    </location>
</feature>
<reference evidence="2 3" key="1">
    <citation type="journal article" date="2009" name="Stand. Genomic Sci.">
        <title>Complete genome sequence of Stackebrandtia nassauensis type strain (LLR-40K-21).</title>
        <authorList>
            <person name="Munk C."/>
            <person name="Lapidus A."/>
            <person name="Copeland A."/>
            <person name="Jando M."/>
            <person name="Mayilraj S."/>
            <person name="Glavina Del Rio T."/>
            <person name="Nolan M."/>
            <person name="Chen F."/>
            <person name="Lucas S."/>
            <person name="Tice H."/>
            <person name="Cheng J.F."/>
            <person name="Han C."/>
            <person name="Detter J.C."/>
            <person name="Bruce D."/>
            <person name="Goodwin L."/>
            <person name="Chain P."/>
            <person name="Pitluck S."/>
            <person name="Goker M."/>
            <person name="Ovchinikova G."/>
            <person name="Pati A."/>
            <person name="Ivanova N."/>
            <person name="Mavromatis K."/>
            <person name="Chen A."/>
            <person name="Palaniappan K."/>
            <person name="Land M."/>
            <person name="Hauser L."/>
            <person name="Chang Y.J."/>
            <person name="Jeffries C.D."/>
            <person name="Bristow J."/>
            <person name="Eisen J.A."/>
            <person name="Markowitz V."/>
            <person name="Hugenholtz P."/>
            <person name="Kyrpides N.C."/>
            <person name="Klenk H.P."/>
        </authorList>
    </citation>
    <scope>NUCLEOTIDE SEQUENCE [LARGE SCALE GENOMIC DNA]</scope>
    <source>
        <strain evidence="3">DSM 44728 / CIP 108903 / NRRL B-16338 / NBRC 102104 / LLR-40K-21</strain>
    </source>
</reference>
<keyword evidence="3" id="KW-1185">Reference proteome</keyword>
<feature type="transmembrane region" description="Helical" evidence="1">
    <location>
        <begin position="71"/>
        <end position="91"/>
    </location>
</feature>
<dbReference type="HOGENOM" id="CLU_1460438_0_0_11"/>
<dbReference type="Proteomes" id="UP000000844">
    <property type="component" value="Chromosome"/>
</dbReference>
<feature type="transmembrane region" description="Helical" evidence="1">
    <location>
        <begin position="145"/>
        <end position="168"/>
    </location>
</feature>
<accession>D3Q4X3</accession>
<proteinExistence type="predicted"/>
<dbReference type="RefSeq" id="WP_013017724.1">
    <property type="nucleotide sequence ID" value="NC_013947.1"/>
</dbReference>
<dbReference type="AlphaFoldDB" id="D3Q4X3"/>
<name>D3Q4X3_STANL</name>